<evidence type="ECO:0000313" key="1">
    <source>
        <dbReference type="EMBL" id="KMO32495.1"/>
    </source>
</evidence>
<dbReference type="RefSeq" id="WP_048465063.1">
    <property type="nucleotide sequence ID" value="NZ_LABX01000135.1"/>
</dbReference>
<reference evidence="1 2" key="1">
    <citation type="submission" date="2015-03" db="EMBL/GenBank/DDBJ databases">
        <title>Genome sequencing of Methylobacterium aquaticum DSM16371 type strain.</title>
        <authorList>
            <person name="Chaudhry V."/>
            <person name="Patil P.B."/>
        </authorList>
    </citation>
    <scope>NUCLEOTIDE SEQUENCE [LARGE SCALE GENOMIC DNA]</scope>
    <source>
        <strain evidence="1 2">DSM 16371</strain>
    </source>
</reference>
<accession>A0A0J6SBD7</accession>
<comment type="caution">
    <text evidence="1">The sequence shown here is derived from an EMBL/GenBank/DDBJ whole genome shotgun (WGS) entry which is preliminary data.</text>
</comment>
<dbReference type="PATRIC" id="fig|270351.6.peg.1090"/>
<evidence type="ECO:0000313" key="2">
    <source>
        <dbReference type="Proteomes" id="UP000035929"/>
    </source>
</evidence>
<organism evidence="1 2">
    <name type="scientific">Methylobacterium aquaticum</name>
    <dbReference type="NCBI Taxonomy" id="270351"/>
    <lineage>
        <taxon>Bacteria</taxon>
        <taxon>Pseudomonadati</taxon>
        <taxon>Pseudomonadota</taxon>
        <taxon>Alphaproteobacteria</taxon>
        <taxon>Hyphomicrobiales</taxon>
        <taxon>Methylobacteriaceae</taxon>
        <taxon>Methylobacterium</taxon>
    </lineage>
</organism>
<protein>
    <submittedName>
        <fullName evidence="1">Uncharacterized protein</fullName>
    </submittedName>
</protein>
<name>A0A0J6SBD7_9HYPH</name>
<gene>
    <name evidence="1" type="ORF">VP06_17575</name>
</gene>
<dbReference type="Proteomes" id="UP000035929">
    <property type="component" value="Unassembled WGS sequence"/>
</dbReference>
<proteinExistence type="predicted"/>
<dbReference type="AlphaFoldDB" id="A0A0J6SBD7"/>
<dbReference type="EMBL" id="LABX01000135">
    <property type="protein sequence ID" value="KMO32495.1"/>
    <property type="molecule type" value="Genomic_DNA"/>
</dbReference>
<sequence>MANKDAPAVIAITDGVTTITRALAPSAPGQEQSKVGLVANKDLPLKVEIVGGVVTMTIGVSALCAAVAAGDTFPPEGSFTDEYAFARAVVAELAREDEDGTTPAHRLLEVAAVEAVEQGAEGVRFPGDV</sequence>